<evidence type="ECO:0000313" key="2">
    <source>
        <dbReference type="EMBL" id="GFT92504.1"/>
    </source>
</evidence>
<accession>A0A8X6PW12</accession>
<name>A0A8X6PW12_NEPPI</name>
<keyword evidence="3" id="KW-1185">Reference proteome</keyword>
<protein>
    <submittedName>
        <fullName evidence="2">Uncharacterized protein</fullName>
    </submittedName>
</protein>
<organism evidence="2 3">
    <name type="scientific">Nephila pilipes</name>
    <name type="common">Giant wood spider</name>
    <name type="synonym">Nephila maculata</name>
    <dbReference type="NCBI Taxonomy" id="299642"/>
    <lineage>
        <taxon>Eukaryota</taxon>
        <taxon>Metazoa</taxon>
        <taxon>Ecdysozoa</taxon>
        <taxon>Arthropoda</taxon>
        <taxon>Chelicerata</taxon>
        <taxon>Arachnida</taxon>
        <taxon>Araneae</taxon>
        <taxon>Araneomorphae</taxon>
        <taxon>Entelegynae</taxon>
        <taxon>Araneoidea</taxon>
        <taxon>Nephilidae</taxon>
        <taxon>Nephila</taxon>
    </lineage>
</organism>
<evidence type="ECO:0000256" key="1">
    <source>
        <dbReference type="SAM" id="MobiDB-lite"/>
    </source>
</evidence>
<dbReference type="Proteomes" id="UP000887013">
    <property type="component" value="Unassembled WGS sequence"/>
</dbReference>
<evidence type="ECO:0000313" key="3">
    <source>
        <dbReference type="Proteomes" id="UP000887013"/>
    </source>
</evidence>
<gene>
    <name evidence="2" type="ORF">NPIL_526191</name>
</gene>
<reference evidence="2" key="1">
    <citation type="submission" date="2020-08" db="EMBL/GenBank/DDBJ databases">
        <title>Multicomponent nature underlies the extraordinary mechanical properties of spider dragline silk.</title>
        <authorList>
            <person name="Kono N."/>
            <person name="Nakamura H."/>
            <person name="Mori M."/>
            <person name="Yoshida Y."/>
            <person name="Ohtoshi R."/>
            <person name="Malay A.D."/>
            <person name="Moran D.A.P."/>
            <person name="Tomita M."/>
            <person name="Numata K."/>
            <person name="Arakawa K."/>
        </authorList>
    </citation>
    <scope>NUCLEOTIDE SEQUENCE</scope>
</reference>
<dbReference type="AlphaFoldDB" id="A0A8X6PW12"/>
<feature type="region of interest" description="Disordered" evidence="1">
    <location>
        <begin position="1"/>
        <end position="24"/>
    </location>
</feature>
<comment type="caution">
    <text evidence="2">The sequence shown here is derived from an EMBL/GenBank/DDBJ whole genome shotgun (WGS) entry which is preliminary data.</text>
</comment>
<dbReference type="EMBL" id="BMAW01121092">
    <property type="protein sequence ID" value="GFT92504.1"/>
    <property type="molecule type" value="Genomic_DNA"/>
</dbReference>
<sequence>MTEPQCTRESLEISPVTSNPRARAEGWGGETTLLFQQCSCHEPCCCLGKPFYRVLAVNPRYLWPVIEGTAPPSAPLHSERVGGENNANFRRFNENSTRKLYWPRKEMDSVFASTAFVKSRLLTRLVPDGNGFRRFGSFLTGGTDVSETS</sequence>
<proteinExistence type="predicted"/>